<evidence type="ECO:0000313" key="2">
    <source>
        <dbReference type="Proteomes" id="UP000824120"/>
    </source>
</evidence>
<gene>
    <name evidence="1" type="ORF">H5410_010430</name>
</gene>
<protein>
    <submittedName>
        <fullName evidence="1">Uncharacterized protein</fullName>
    </submittedName>
</protein>
<accession>A0A9J6ALJ4</accession>
<proteinExistence type="predicted"/>
<reference evidence="1 2" key="1">
    <citation type="submission" date="2020-09" db="EMBL/GenBank/DDBJ databases">
        <title>De no assembly of potato wild relative species, Solanum commersonii.</title>
        <authorList>
            <person name="Cho K."/>
        </authorList>
    </citation>
    <scope>NUCLEOTIDE SEQUENCE [LARGE SCALE GENOMIC DNA]</scope>
    <source>
        <strain evidence="1">LZ3.2</strain>
        <tissue evidence="1">Leaf</tissue>
    </source>
</reference>
<dbReference type="AlphaFoldDB" id="A0A9J6ALJ4"/>
<keyword evidence="2" id="KW-1185">Reference proteome</keyword>
<sequence>MAFCIPSRRGDINANAFLLGLNWATGKVLGKLKTQLASKIKFLLDTHHIHTTHCMREDWAPDRNELVLGWLDRIVDRYRMNQIKIIRMETRFRPVPLYTRIESGRTRMARNGTGWDKRNDAYSYFKK</sequence>
<dbReference type="EMBL" id="JACXVP010000002">
    <property type="protein sequence ID" value="KAG5625212.1"/>
    <property type="molecule type" value="Genomic_DNA"/>
</dbReference>
<evidence type="ECO:0000313" key="1">
    <source>
        <dbReference type="EMBL" id="KAG5625212.1"/>
    </source>
</evidence>
<name>A0A9J6ALJ4_SOLCO</name>
<comment type="caution">
    <text evidence="1">The sequence shown here is derived from an EMBL/GenBank/DDBJ whole genome shotgun (WGS) entry which is preliminary data.</text>
</comment>
<organism evidence="1 2">
    <name type="scientific">Solanum commersonii</name>
    <name type="common">Commerson's wild potato</name>
    <name type="synonym">Commerson's nightshade</name>
    <dbReference type="NCBI Taxonomy" id="4109"/>
    <lineage>
        <taxon>Eukaryota</taxon>
        <taxon>Viridiplantae</taxon>
        <taxon>Streptophyta</taxon>
        <taxon>Embryophyta</taxon>
        <taxon>Tracheophyta</taxon>
        <taxon>Spermatophyta</taxon>
        <taxon>Magnoliopsida</taxon>
        <taxon>eudicotyledons</taxon>
        <taxon>Gunneridae</taxon>
        <taxon>Pentapetalae</taxon>
        <taxon>asterids</taxon>
        <taxon>lamiids</taxon>
        <taxon>Solanales</taxon>
        <taxon>Solanaceae</taxon>
        <taxon>Solanoideae</taxon>
        <taxon>Solaneae</taxon>
        <taxon>Solanum</taxon>
    </lineage>
</organism>
<dbReference type="Proteomes" id="UP000824120">
    <property type="component" value="Chromosome 2"/>
</dbReference>